<dbReference type="KEGG" id="tet:TTHERM_00188929"/>
<keyword evidence="3" id="KW-1185">Reference proteome</keyword>
<dbReference type="Proteomes" id="UP000009168">
    <property type="component" value="Unassembled WGS sequence"/>
</dbReference>
<gene>
    <name evidence="2" type="ORF">TTHERM_00188929</name>
</gene>
<dbReference type="InParanoid" id="A4VDU2"/>
<reference evidence="3" key="1">
    <citation type="journal article" date="2006" name="PLoS Biol.">
        <title>Macronuclear genome sequence of the ciliate Tetrahymena thermophila, a model eukaryote.</title>
        <authorList>
            <person name="Eisen J.A."/>
            <person name="Coyne R.S."/>
            <person name="Wu M."/>
            <person name="Wu D."/>
            <person name="Thiagarajan M."/>
            <person name="Wortman J.R."/>
            <person name="Badger J.H."/>
            <person name="Ren Q."/>
            <person name="Amedeo P."/>
            <person name="Jones K.M."/>
            <person name="Tallon L.J."/>
            <person name="Delcher A.L."/>
            <person name="Salzberg S.L."/>
            <person name="Silva J.C."/>
            <person name="Haas B.J."/>
            <person name="Majoros W.H."/>
            <person name="Farzad M."/>
            <person name="Carlton J.M."/>
            <person name="Smith R.K. Jr."/>
            <person name="Garg J."/>
            <person name="Pearlman R.E."/>
            <person name="Karrer K.M."/>
            <person name="Sun L."/>
            <person name="Manning G."/>
            <person name="Elde N.C."/>
            <person name="Turkewitz A.P."/>
            <person name="Asai D.J."/>
            <person name="Wilkes D.E."/>
            <person name="Wang Y."/>
            <person name="Cai H."/>
            <person name="Collins K."/>
            <person name="Stewart B.A."/>
            <person name="Lee S.R."/>
            <person name="Wilamowska K."/>
            <person name="Weinberg Z."/>
            <person name="Ruzzo W.L."/>
            <person name="Wloga D."/>
            <person name="Gaertig J."/>
            <person name="Frankel J."/>
            <person name="Tsao C.-C."/>
            <person name="Gorovsky M.A."/>
            <person name="Keeling P.J."/>
            <person name="Waller R.F."/>
            <person name="Patron N.J."/>
            <person name="Cherry J.M."/>
            <person name="Stover N.A."/>
            <person name="Krieger C.J."/>
            <person name="del Toro C."/>
            <person name="Ryder H.F."/>
            <person name="Williamson S.C."/>
            <person name="Barbeau R.A."/>
            <person name="Hamilton E.P."/>
            <person name="Orias E."/>
        </authorList>
    </citation>
    <scope>NUCLEOTIDE SEQUENCE [LARGE SCALE GENOMIC DNA]</scope>
    <source>
        <strain evidence="3">SB210</strain>
    </source>
</reference>
<dbReference type="SMART" id="SM00952">
    <property type="entry name" value="RAP"/>
    <property type="match status" value="1"/>
</dbReference>
<evidence type="ECO:0000259" key="1">
    <source>
        <dbReference type="PROSITE" id="PS51286"/>
    </source>
</evidence>
<sequence>MINLGKSFIQRLRSLKSVSQSRHFLCQNNFRFNFSNIPDAEEDIQRAESINKFRLQMLEDPKYKDCLVDLVLKNPNQLNKILKQIENLIHQDKYAMAEVFETKYFRSYVYLIDQFFRTYKSDIDGQLNACISIIYKMSHIYNDLGNLTFQKQILLSKRVLNEAIQNHEALQFKQLFQCLYTMGTFRIKKLENEERLFIRLKDLMQQQKSEISIDELLDVQSSLVKTAFARNQQERNSILILSDLINNYVYEKRESLTFENTIKVCQNLYSSQSYINKHLLDILVKNLQEDIIQKNLEQRSDSQDILRQVKQHIFAFGQISLLEHNTTDGLYYIYAFDEYYKLIANIVNNYIDVFSPKQLGNIAFSFTRVGYYDSNLILKIANRILKFEFYGFDENDKGTQLKNKLKEVQNKIQQIKNEQSENYSAKQINEEFKKLQNHEKRIKTSLRALSNTVQKNFNHLDALVKIVHTMGQYNIRQDKAVDQKQVDHFLKSLYSIIELFSLKFKQEQTTGIHLELKNITRSIWALCVLDSSENIVAPIHSLINQFLFNEENTQYSLNMADLSIIYLAYLYLQKNPGVIPKQLGLLIQDLYSQQVLKQKKQISQFCYDVKKHIDKLNIPNSLEVNLDNILVDIIIPDQHFGKQVIIDTNGYMHYFRNESVEKGSTTLKQKILEQYYQNIYVTIPQFEWELLDSKDKLEYLQKLFTALKLRIQNEQKQQ</sequence>
<evidence type="ECO:0000313" key="2">
    <source>
        <dbReference type="EMBL" id="EDK31683.2"/>
    </source>
</evidence>
<evidence type="ECO:0000313" key="3">
    <source>
        <dbReference type="Proteomes" id="UP000009168"/>
    </source>
</evidence>
<name>A4VDU2_TETTS</name>
<dbReference type="RefSeq" id="XP_001470811.2">
    <property type="nucleotide sequence ID" value="XM_001470761.2"/>
</dbReference>
<dbReference type="EMBL" id="GG662693">
    <property type="protein sequence ID" value="EDK31683.2"/>
    <property type="molecule type" value="Genomic_DNA"/>
</dbReference>
<dbReference type="Pfam" id="PF08373">
    <property type="entry name" value="RAP"/>
    <property type="match status" value="1"/>
</dbReference>
<dbReference type="GeneID" id="7844670"/>
<accession>A4VDU2</accession>
<feature type="domain" description="RAP" evidence="1">
    <location>
        <begin position="644"/>
        <end position="702"/>
    </location>
</feature>
<dbReference type="HOGENOM" id="CLU_464257_0_0_1"/>
<organism evidence="2 3">
    <name type="scientific">Tetrahymena thermophila (strain SB210)</name>
    <dbReference type="NCBI Taxonomy" id="312017"/>
    <lineage>
        <taxon>Eukaryota</taxon>
        <taxon>Sar</taxon>
        <taxon>Alveolata</taxon>
        <taxon>Ciliophora</taxon>
        <taxon>Intramacronucleata</taxon>
        <taxon>Oligohymenophorea</taxon>
        <taxon>Hymenostomatida</taxon>
        <taxon>Tetrahymenina</taxon>
        <taxon>Tetrahymenidae</taxon>
        <taxon>Tetrahymena</taxon>
    </lineage>
</organism>
<protein>
    <submittedName>
        <fullName evidence="2">RAP domain protein</fullName>
    </submittedName>
</protein>
<dbReference type="PROSITE" id="PS51286">
    <property type="entry name" value="RAP"/>
    <property type="match status" value="1"/>
</dbReference>
<dbReference type="InterPro" id="IPR013584">
    <property type="entry name" value="RAP"/>
</dbReference>
<proteinExistence type="predicted"/>
<dbReference type="AlphaFoldDB" id="A4VDU2"/>